<gene>
    <name evidence="2" type="ORF">KIPB_009733</name>
</gene>
<organism evidence="2 3">
    <name type="scientific">Kipferlia bialata</name>
    <dbReference type="NCBI Taxonomy" id="797122"/>
    <lineage>
        <taxon>Eukaryota</taxon>
        <taxon>Metamonada</taxon>
        <taxon>Carpediemonas-like organisms</taxon>
        <taxon>Kipferlia</taxon>
    </lineage>
</organism>
<sequence length="103" mass="11174">MWRHLLQKREMQSVRQVSTVKRSVSDAPVGKKTAACAGVSSASENTHVVHKKCAPSSPPREPGSKRAVAAQTKPTAMSEADRARAVELYQENAFLSEVGIPIF</sequence>
<dbReference type="Proteomes" id="UP000265618">
    <property type="component" value="Unassembled WGS sequence"/>
</dbReference>
<dbReference type="AlphaFoldDB" id="A0A391NRQ9"/>
<protein>
    <submittedName>
        <fullName evidence="2">Uncharacterized protein</fullName>
    </submittedName>
</protein>
<name>A0A391NRQ9_9EUKA</name>
<comment type="caution">
    <text evidence="2">The sequence shown here is derived from an EMBL/GenBank/DDBJ whole genome shotgun (WGS) entry which is preliminary data.</text>
</comment>
<proteinExistence type="predicted"/>
<feature type="region of interest" description="Disordered" evidence="1">
    <location>
        <begin position="47"/>
        <end position="81"/>
    </location>
</feature>
<evidence type="ECO:0000313" key="2">
    <source>
        <dbReference type="EMBL" id="GCA63400.1"/>
    </source>
</evidence>
<keyword evidence="3" id="KW-1185">Reference proteome</keyword>
<dbReference type="EMBL" id="BDIP01003395">
    <property type="protein sequence ID" value="GCA63400.1"/>
    <property type="molecule type" value="Genomic_DNA"/>
</dbReference>
<evidence type="ECO:0000313" key="3">
    <source>
        <dbReference type="Proteomes" id="UP000265618"/>
    </source>
</evidence>
<accession>A0A391NRQ9</accession>
<reference evidence="2 3" key="1">
    <citation type="journal article" date="2018" name="PLoS ONE">
        <title>The draft genome of Kipferlia bialata reveals reductive genome evolution in fornicate parasites.</title>
        <authorList>
            <person name="Tanifuji G."/>
            <person name="Takabayashi S."/>
            <person name="Kume K."/>
            <person name="Takagi M."/>
            <person name="Nakayama T."/>
            <person name="Kamikawa R."/>
            <person name="Inagaki Y."/>
            <person name="Hashimoto T."/>
        </authorList>
    </citation>
    <scope>NUCLEOTIDE SEQUENCE [LARGE SCALE GENOMIC DNA]</scope>
    <source>
        <strain evidence="2">NY0173</strain>
    </source>
</reference>
<evidence type="ECO:0000256" key="1">
    <source>
        <dbReference type="SAM" id="MobiDB-lite"/>
    </source>
</evidence>